<sequence>MNAIFTDASFQNMVAIANRYGVSTNAVSELTHALIRTNGTMAQFYIPELGGGGQWMQGGMTMVGDMFNSQLKNTVNGLCIELSNLINQGAIQYVPLPKTTNQNGSQSGNWWGDLGVPNSTGSQNNTNYAVFSNIGRLAIQENGKVTVFDTLDNQIGGVGQQQGGGYSVTFTSQYGTVNLNSLPIVSGGENRPQEQIVPQNNPMPHEVAAVQMPEVTPVTTAFEEDIFMKIEKLAALKDKNILSVEEFENKKAELLSRL</sequence>
<gene>
    <name evidence="1" type="ORF">FFWV33_17190</name>
</gene>
<proteinExistence type="predicted"/>
<dbReference type="RefSeq" id="WP_211316275.1">
    <property type="nucleotide sequence ID" value="NZ_CP020918.1"/>
</dbReference>
<keyword evidence="2" id="KW-1185">Reference proteome</keyword>
<dbReference type="AlphaFoldDB" id="A0A2S1LHD8"/>
<dbReference type="KEGG" id="ffa:FFWV33_17190"/>
<accession>A0A2S1LHD8</accession>
<evidence type="ECO:0000313" key="2">
    <source>
        <dbReference type="Proteomes" id="UP000244527"/>
    </source>
</evidence>
<dbReference type="EMBL" id="CP020918">
    <property type="protein sequence ID" value="AWG23139.1"/>
    <property type="molecule type" value="Genomic_DNA"/>
</dbReference>
<name>A0A2S1LHD8_9FLAO</name>
<reference evidence="1 2" key="1">
    <citation type="submission" date="2017-04" db="EMBL/GenBank/DDBJ databases">
        <title>Compelte genome sequence of WV33.</title>
        <authorList>
            <person name="Lee P.C."/>
        </authorList>
    </citation>
    <scope>NUCLEOTIDE SEQUENCE [LARGE SCALE GENOMIC DNA]</scope>
    <source>
        <strain evidence="1 2">WV33</strain>
    </source>
</reference>
<dbReference type="Proteomes" id="UP000244527">
    <property type="component" value="Chromosome"/>
</dbReference>
<organism evidence="1 2">
    <name type="scientific">Flavobacterium faecale</name>
    <dbReference type="NCBI Taxonomy" id="1355330"/>
    <lineage>
        <taxon>Bacteria</taxon>
        <taxon>Pseudomonadati</taxon>
        <taxon>Bacteroidota</taxon>
        <taxon>Flavobacteriia</taxon>
        <taxon>Flavobacteriales</taxon>
        <taxon>Flavobacteriaceae</taxon>
        <taxon>Flavobacterium</taxon>
    </lineage>
</organism>
<evidence type="ECO:0008006" key="3">
    <source>
        <dbReference type="Google" id="ProtNLM"/>
    </source>
</evidence>
<protein>
    <recommendedName>
        <fullName evidence="3">SHOCT domain-containing protein</fullName>
    </recommendedName>
</protein>
<evidence type="ECO:0000313" key="1">
    <source>
        <dbReference type="EMBL" id="AWG23139.1"/>
    </source>
</evidence>